<dbReference type="GO" id="GO:0004312">
    <property type="term" value="F:fatty acid synthase activity"/>
    <property type="evidence" value="ECO:0007669"/>
    <property type="project" value="TreeGrafter"/>
</dbReference>
<dbReference type="InterPro" id="IPR029058">
    <property type="entry name" value="AB_hydrolase_fold"/>
</dbReference>
<evidence type="ECO:0000313" key="4">
    <source>
        <dbReference type="EMBL" id="CAH0396034.1"/>
    </source>
</evidence>
<proteinExistence type="predicted"/>
<reference evidence="4" key="1">
    <citation type="submission" date="2021-12" db="EMBL/GenBank/DDBJ databases">
        <authorList>
            <person name="King R."/>
        </authorList>
    </citation>
    <scope>NUCLEOTIDE SEQUENCE</scope>
</reference>
<dbReference type="PANTHER" id="PTHR43775:SF37">
    <property type="entry name" value="SI:DKEY-61P9.11"/>
    <property type="match status" value="1"/>
</dbReference>
<dbReference type="InterPro" id="IPR050091">
    <property type="entry name" value="PKS_NRPS_Biosynth_Enz"/>
</dbReference>
<dbReference type="PANTHER" id="PTHR43775">
    <property type="entry name" value="FATTY ACID SYNTHASE"/>
    <property type="match status" value="1"/>
</dbReference>
<dbReference type="SMART" id="SM00829">
    <property type="entry name" value="PKS_ER"/>
    <property type="match status" value="1"/>
</dbReference>
<organism evidence="4 5">
    <name type="scientific">Bemisia tabaci</name>
    <name type="common">Sweetpotato whitefly</name>
    <name type="synonym">Aleurodes tabaci</name>
    <dbReference type="NCBI Taxonomy" id="7038"/>
    <lineage>
        <taxon>Eukaryota</taxon>
        <taxon>Metazoa</taxon>
        <taxon>Ecdysozoa</taxon>
        <taxon>Arthropoda</taxon>
        <taxon>Hexapoda</taxon>
        <taxon>Insecta</taxon>
        <taxon>Pterygota</taxon>
        <taxon>Neoptera</taxon>
        <taxon>Paraneoptera</taxon>
        <taxon>Hemiptera</taxon>
        <taxon>Sternorrhyncha</taxon>
        <taxon>Aleyrodoidea</taxon>
        <taxon>Aleyrodidae</taxon>
        <taxon>Aleyrodinae</taxon>
        <taxon>Bemisia</taxon>
    </lineage>
</organism>
<dbReference type="Proteomes" id="UP001152759">
    <property type="component" value="Chromosome 9"/>
</dbReference>
<dbReference type="InterPro" id="IPR036291">
    <property type="entry name" value="NAD(P)-bd_dom_sf"/>
</dbReference>
<dbReference type="SUPFAM" id="SSF51735">
    <property type="entry name" value="NAD(P)-binding Rossmann-fold domains"/>
    <property type="match status" value="1"/>
</dbReference>
<evidence type="ECO:0000259" key="3">
    <source>
        <dbReference type="SMART" id="SM00829"/>
    </source>
</evidence>
<keyword evidence="2" id="KW-0597">Phosphoprotein</keyword>
<dbReference type="EMBL" id="OU963870">
    <property type="protein sequence ID" value="CAH0396034.1"/>
    <property type="molecule type" value="Genomic_DNA"/>
</dbReference>
<gene>
    <name evidence="4" type="ORF">BEMITA_LOCUS14149</name>
</gene>
<evidence type="ECO:0000313" key="5">
    <source>
        <dbReference type="Proteomes" id="UP001152759"/>
    </source>
</evidence>
<dbReference type="GO" id="GO:0006633">
    <property type="term" value="P:fatty acid biosynthetic process"/>
    <property type="evidence" value="ECO:0007669"/>
    <property type="project" value="TreeGrafter"/>
</dbReference>
<dbReference type="GO" id="GO:0044550">
    <property type="term" value="P:secondary metabolite biosynthetic process"/>
    <property type="evidence" value="ECO:0007669"/>
    <property type="project" value="TreeGrafter"/>
</dbReference>
<dbReference type="GO" id="GO:0016491">
    <property type="term" value="F:oxidoreductase activity"/>
    <property type="evidence" value="ECO:0007669"/>
    <property type="project" value="InterPro"/>
</dbReference>
<keyword evidence="1" id="KW-0596">Phosphopantetheine</keyword>
<dbReference type="Gene3D" id="3.40.50.720">
    <property type="entry name" value="NAD(P)-binding Rossmann-like Domain"/>
    <property type="match status" value="1"/>
</dbReference>
<feature type="domain" description="Enoyl reductase (ER)" evidence="3">
    <location>
        <begin position="408"/>
        <end position="708"/>
    </location>
</feature>
<accession>A0A9P0F9W8</accession>
<name>A0A9P0F9W8_BEMTA</name>
<protein>
    <recommendedName>
        <fullName evidence="3">Enoyl reductase (ER) domain-containing protein</fullName>
    </recommendedName>
</protein>
<dbReference type="AlphaFoldDB" id="A0A9P0F9W8"/>
<dbReference type="Gene3D" id="3.90.180.10">
    <property type="entry name" value="Medium-chain alcohol dehydrogenases, catalytic domain"/>
    <property type="match status" value="1"/>
</dbReference>
<sequence length="1191" mass="133260">MKTDGNAVESDKTLLRGRCKVSEEPSFAPSLKTIVEDFQSEKETDPVFSDVDSDNPVASKLSEIQVCSKGVFGKIEWTRDWAINLNTIIDLHLYLNTDKAGRLIEVASMQSVHLIPESLQSKTDGSKIEFYIDSSTARFDCEGVIVDGLSTRPARSKDSNLAVILDFVPYGETSFSTEYEFIKACLEVILENSSQENTADKKITIFKRRNDLMANQVCSWLKDAVNSFNSKKQELFQVKVEESYFADEIESSDLLVSMVLADDKNDAYSMIIQPYQSRRVSEKEHSVVYEQNFGTDRFLFLKKVNGVSKLRTFKLDKDWRLSIEKLKTNAQPGETVLLVIDDPSLANPLFSAREVSRELIAYKTRCYIILDGKAPSFSPHSQICGSQIQRDVAVNVLVNGRWGRYRRQEIPRAVLTRMSHTTVETVDGDEEVDIKYLSFNETNHGGKEDGVTLLDYSGVTRSGHRVMGLARKKDGVGEKAVPDPILRWKLPPQIPLDVAATFPYAYLMGNLAIRDLQTFHEYKKQVMVHNGQTPVGTACISLALTNGHTVYCTVPNGAAKELIMENFPQIPASRITNHMDRDFFVPLMLETKGHGADLIISDLPEEQMHNSWNCIATHGVFVNLNGALAAHNSPLPMSNFLKMTSFLSYTPRDIANFSPERKRRLSGLVEEWLLAEHPVKIPYRIFAPDEINCSVKASCLQPEEKLLLNLQDCKRNIVKGIIENGKASEIDDILPHTNPEIYFILCSTLEDSMTLMKSLAQRNIKQFAIASLDSPPHEDALKALQICAKEHDVSVSVMSGVNSLSRKDAKALMRRVSKIGMIKAAFVVSSENNIKFVKDIIEIVISASPAVPIINIHDRQCPMVQNVISVIRDGNVDPTEVLNHALLNTNRQAVYFVSKKSIKNDQNTSGSHEANQIKDLLPSSVEELEEIGLLLTTRDSECDISTRARFIPTASLAPPMIALHQDIRPLFIIPAFCETQMRSLISRLMYPCFVAHIHSDAKSIDQVASNLLESMLRIQKNGPYSIVAETWSGGLAMALSRLLAEAGHDATLFLLQGVPDKLKHLLPPQESVSKLLINALFAKFKVGDTIQNAINQLSRGHDKSHIERAVNSVLQNLEFLRSYDSEVKLQHSLVLFELGRQSRLTANDINRISDKAAQLIKSDRKIHKEMLTDPVVLSTINAEAPFSWDSY</sequence>
<keyword evidence="5" id="KW-1185">Reference proteome</keyword>
<dbReference type="InterPro" id="IPR020843">
    <property type="entry name" value="ER"/>
</dbReference>
<dbReference type="CDD" id="cd05195">
    <property type="entry name" value="enoyl_red"/>
    <property type="match status" value="1"/>
</dbReference>
<evidence type="ECO:0000256" key="2">
    <source>
        <dbReference type="ARBA" id="ARBA00022553"/>
    </source>
</evidence>
<dbReference type="SUPFAM" id="SSF53474">
    <property type="entry name" value="alpha/beta-Hydrolases"/>
    <property type="match status" value="1"/>
</dbReference>
<evidence type="ECO:0000256" key="1">
    <source>
        <dbReference type="ARBA" id="ARBA00022450"/>
    </source>
</evidence>
<dbReference type="Gene3D" id="3.40.50.1820">
    <property type="entry name" value="alpha/beta hydrolase"/>
    <property type="match status" value="1"/>
</dbReference>